<evidence type="ECO:0000256" key="1">
    <source>
        <dbReference type="ARBA" id="ARBA00005086"/>
    </source>
</evidence>
<evidence type="ECO:0000259" key="6">
    <source>
        <dbReference type="Pfam" id="PF02737"/>
    </source>
</evidence>
<protein>
    <submittedName>
        <fullName evidence="7">Putative dehydrogenase</fullName>
    </submittedName>
</protein>
<name>R4YWD9_9ACTN</name>
<dbReference type="Pfam" id="PF02737">
    <property type="entry name" value="3HCDH_N"/>
    <property type="match status" value="1"/>
</dbReference>
<gene>
    <name evidence="7" type="ORF">BN381_100132</name>
</gene>
<dbReference type="Pfam" id="PF00725">
    <property type="entry name" value="3HCDH"/>
    <property type="match status" value="1"/>
</dbReference>
<dbReference type="HOGENOM" id="CLU_009834_2_0_11"/>
<dbReference type="STRING" id="1229780.BN381_100132"/>
<evidence type="ECO:0000256" key="3">
    <source>
        <dbReference type="ARBA" id="ARBA00023002"/>
    </source>
</evidence>
<feature type="site" description="Important for catalytic activity" evidence="4">
    <location>
        <position position="159"/>
    </location>
</feature>
<dbReference type="FunFam" id="3.40.50.720:FF:000009">
    <property type="entry name" value="Fatty oxidation complex, alpha subunit"/>
    <property type="match status" value="1"/>
</dbReference>
<dbReference type="GO" id="GO:0008691">
    <property type="term" value="F:3-hydroxybutyryl-CoA dehydrogenase activity"/>
    <property type="evidence" value="ECO:0007669"/>
    <property type="project" value="TreeGrafter"/>
</dbReference>
<dbReference type="InterPro" id="IPR006176">
    <property type="entry name" value="3-OHacyl-CoA_DH_NAD-bd"/>
</dbReference>
<dbReference type="SUPFAM" id="SSF51735">
    <property type="entry name" value="NAD(P)-binding Rossmann-fold domains"/>
    <property type="match status" value="1"/>
</dbReference>
<dbReference type="InterPro" id="IPR006108">
    <property type="entry name" value="3HC_DH_C"/>
</dbReference>
<sequence>MLPHRPGMARDAPWSVPSGAMTTRVGIIGSGIMGSGIAEVASRAGYEVILRSRKQESADATLAKMDSNLKRAVDKGRLSEEDHAAILGRVTATADLSAVADCDLVIESVVEDLATKSALFTELDQVCGPDTILATNTSTLAVTELAVATGRPDKVCGIHFFNPATAMKLVEIVTPMTASDETIEAAVAFATKCGKDPVKVADRAGFIVNHLLFPYLNNAVRMLENGTASREHIDQAMMGGCNFPMGPLALLDLVGLDTSVAILDALYDEFGDHHYRVVPLLRRMVTAGYLGRKSGQGFYDYSR</sequence>
<evidence type="ECO:0000313" key="8">
    <source>
        <dbReference type="Proteomes" id="UP000018291"/>
    </source>
</evidence>
<dbReference type="GO" id="GO:0070403">
    <property type="term" value="F:NAD+ binding"/>
    <property type="evidence" value="ECO:0007669"/>
    <property type="project" value="InterPro"/>
</dbReference>
<feature type="domain" description="3-hydroxyacyl-CoA dehydrogenase C-terminal" evidence="5">
    <location>
        <begin position="205"/>
        <end position="301"/>
    </location>
</feature>
<comment type="pathway">
    <text evidence="1">Lipid metabolism; butanoate metabolism.</text>
</comment>
<dbReference type="AlphaFoldDB" id="R4YWD9"/>
<dbReference type="InterPro" id="IPR013328">
    <property type="entry name" value="6PGD_dom2"/>
</dbReference>
<reference evidence="7 8" key="1">
    <citation type="journal article" date="2013" name="ISME J.">
        <title>Metabolic model for the filamentous 'Candidatus Microthrix parvicella' based on genomic and metagenomic analyses.</title>
        <authorList>
            <person name="Jon McIlroy S."/>
            <person name="Kristiansen R."/>
            <person name="Albertsen M."/>
            <person name="Michael Karst S."/>
            <person name="Rossetti S."/>
            <person name="Lund Nielsen J."/>
            <person name="Tandoi V."/>
            <person name="James Seviour R."/>
            <person name="Nielsen P.H."/>
        </authorList>
    </citation>
    <scope>NUCLEOTIDE SEQUENCE [LARGE SCALE GENOMIC DNA]</scope>
    <source>
        <strain evidence="7 8">RN1</strain>
    </source>
</reference>
<dbReference type="PIRSF" id="PIRSF000105">
    <property type="entry name" value="HCDH"/>
    <property type="match status" value="1"/>
</dbReference>
<dbReference type="Gene3D" id="3.40.50.720">
    <property type="entry name" value="NAD(P)-binding Rossmann-like Domain"/>
    <property type="match status" value="1"/>
</dbReference>
<organism evidence="7 8">
    <name type="scientific">Candidatus Neomicrothrix parvicella RN1</name>
    <dbReference type="NCBI Taxonomy" id="1229780"/>
    <lineage>
        <taxon>Bacteria</taxon>
        <taxon>Bacillati</taxon>
        <taxon>Actinomycetota</taxon>
        <taxon>Acidimicrobiia</taxon>
        <taxon>Acidimicrobiales</taxon>
        <taxon>Microthrixaceae</taxon>
        <taxon>Candidatus Neomicrothrix</taxon>
    </lineage>
</organism>
<accession>R4YWD9</accession>
<dbReference type="PANTHER" id="PTHR48075:SF5">
    <property type="entry name" value="3-HYDROXYBUTYRYL-COA DEHYDROGENASE"/>
    <property type="match status" value="1"/>
</dbReference>
<dbReference type="InterPro" id="IPR036291">
    <property type="entry name" value="NAD(P)-bd_dom_sf"/>
</dbReference>
<feature type="domain" description="3-hydroxyacyl-CoA dehydrogenase NAD binding" evidence="6">
    <location>
        <begin position="25"/>
        <end position="202"/>
    </location>
</feature>
<dbReference type="GO" id="GO:0006635">
    <property type="term" value="P:fatty acid beta-oxidation"/>
    <property type="evidence" value="ECO:0007669"/>
    <property type="project" value="TreeGrafter"/>
</dbReference>
<keyword evidence="8" id="KW-1185">Reference proteome</keyword>
<evidence type="ECO:0000259" key="5">
    <source>
        <dbReference type="Pfam" id="PF00725"/>
    </source>
</evidence>
<comment type="similarity">
    <text evidence="2">Belongs to the 3-hydroxyacyl-CoA dehydrogenase family.</text>
</comment>
<dbReference type="Proteomes" id="UP000018291">
    <property type="component" value="Unassembled WGS sequence"/>
</dbReference>
<dbReference type="eggNOG" id="COG1250">
    <property type="taxonomic scope" value="Bacteria"/>
</dbReference>
<dbReference type="Gene3D" id="1.10.1040.10">
    <property type="entry name" value="N-(1-d-carboxylethyl)-l-norvaline Dehydrogenase, domain 2"/>
    <property type="match status" value="1"/>
</dbReference>
<evidence type="ECO:0000256" key="4">
    <source>
        <dbReference type="PIRSR" id="PIRSR000105-1"/>
    </source>
</evidence>
<dbReference type="SUPFAM" id="SSF48179">
    <property type="entry name" value="6-phosphogluconate dehydrogenase C-terminal domain-like"/>
    <property type="match status" value="1"/>
</dbReference>
<dbReference type="EMBL" id="CANL01000002">
    <property type="protein sequence ID" value="CCM62245.1"/>
    <property type="molecule type" value="Genomic_DNA"/>
</dbReference>
<evidence type="ECO:0000313" key="7">
    <source>
        <dbReference type="EMBL" id="CCM62245.1"/>
    </source>
</evidence>
<evidence type="ECO:0000256" key="2">
    <source>
        <dbReference type="ARBA" id="ARBA00009463"/>
    </source>
</evidence>
<dbReference type="PANTHER" id="PTHR48075">
    <property type="entry name" value="3-HYDROXYACYL-COA DEHYDROGENASE FAMILY PROTEIN"/>
    <property type="match status" value="1"/>
</dbReference>
<dbReference type="InterPro" id="IPR022694">
    <property type="entry name" value="3-OHacyl-CoA_DH"/>
</dbReference>
<proteinExistence type="inferred from homology"/>
<keyword evidence="3" id="KW-0560">Oxidoreductase</keyword>
<dbReference type="InterPro" id="IPR008927">
    <property type="entry name" value="6-PGluconate_DH-like_C_sf"/>
</dbReference>
<comment type="caution">
    <text evidence="7">The sequence shown here is derived from an EMBL/GenBank/DDBJ whole genome shotgun (WGS) entry which is preliminary data.</text>
</comment>
<dbReference type="NCBIfam" id="NF005875">
    <property type="entry name" value="PRK07819.1"/>
    <property type="match status" value="1"/>
</dbReference>